<protein>
    <submittedName>
        <fullName evidence="1">Uncharacterized protein</fullName>
    </submittedName>
</protein>
<dbReference type="AlphaFoldDB" id="A0A0F9ISH7"/>
<name>A0A0F9ISH7_9ZZZZ</name>
<reference evidence="1" key="1">
    <citation type="journal article" date="2015" name="Nature">
        <title>Complex archaea that bridge the gap between prokaryotes and eukaryotes.</title>
        <authorList>
            <person name="Spang A."/>
            <person name="Saw J.H."/>
            <person name="Jorgensen S.L."/>
            <person name="Zaremba-Niedzwiedzka K."/>
            <person name="Martijn J."/>
            <person name="Lind A.E."/>
            <person name="van Eijk R."/>
            <person name="Schleper C."/>
            <person name="Guy L."/>
            <person name="Ettema T.J."/>
        </authorList>
    </citation>
    <scope>NUCLEOTIDE SEQUENCE</scope>
</reference>
<proteinExistence type="predicted"/>
<comment type="caution">
    <text evidence="1">The sequence shown here is derived from an EMBL/GenBank/DDBJ whole genome shotgun (WGS) entry which is preliminary data.</text>
</comment>
<accession>A0A0F9ISH7</accession>
<evidence type="ECO:0000313" key="1">
    <source>
        <dbReference type="EMBL" id="KKM22914.1"/>
    </source>
</evidence>
<sequence length="48" mass="5965">MLIEKRGNNMKYECHECDWVKETHSMYMDVDDLHEIFAHEKKHKEEKK</sequence>
<organism evidence="1">
    <name type="scientific">marine sediment metagenome</name>
    <dbReference type="NCBI Taxonomy" id="412755"/>
    <lineage>
        <taxon>unclassified sequences</taxon>
        <taxon>metagenomes</taxon>
        <taxon>ecological metagenomes</taxon>
    </lineage>
</organism>
<gene>
    <name evidence="1" type="ORF">LCGC14_1620410</name>
</gene>
<dbReference type="EMBL" id="LAZR01013232">
    <property type="protein sequence ID" value="KKM22914.1"/>
    <property type="molecule type" value="Genomic_DNA"/>
</dbReference>